<dbReference type="AlphaFoldDB" id="E8N2U6"/>
<dbReference type="eggNOG" id="COG1143">
    <property type="taxonomic scope" value="Bacteria"/>
</dbReference>
<evidence type="ECO:0000256" key="5">
    <source>
        <dbReference type="ARBA" id="ARBA00023014"/>
    </source>
</evidence>
<evidence type="ECO:0000256" key="3">
    <source>
        <dbReference type="ARBA" id="ARBA00022723"/>
    </source>
</evidence>
<keyword evidence="8" id="KW-1185">Reference proteome</keyword>
<evidence type="ECO:0000256" key="2">
    <source>
        <dbReference type="ARBA" id="ARBA00022485"/>
    </source>
</evidence>
<dbReference type="InterPro" id="IPR017896">
    <property type="entry name" value="4Fe4S_Fe-S-bd"/>
</dbReference>
<dbReference type="HOGENOM" id="CLU_139698_11_4_0"/>
<dbReference type="SUPFAM" id="SSF54862">
    <property type="entry name" value="4Fe-4S ferredoxins"/>
    <property type="match status" value="1"/>
</dbReference>
<dbReference type="InParanoid" id="E8N2U6"/>
<keyword evidence="5" id="KW-0411">Iron-sulfur</keyword>
<dbReference type="KEGG" id="atm:ANT_30700"/>
<reference evidence="7 8" key="1">
    <citation type="submission" date="2010-12" db="EMBL/GenBank/DDBJ databases">
        <title>Whole genome sequence of Anaerolinea thermophila UNI-1.</title>
        <authorList>
            <person name="Narita-Yamada S."/>
            <person name="Kishi E."/>
            <person name="Watanabe Y."/>
            <person name="Takasaki K."/>
            <person name="Ankai A."/>
            <person name="Oguchi A."/>
            <person name="Fukui S."/>
            <person name="Takahashi M."/>
            <person name="Yashiro I."/>
            <person name="Hosoyama A."/>
            <person name="Sekiguchi Y."/>
            <person name="Hanada S."/>
            <person name="Fujita N."/>
        </authorList>
    </citation>
    <scope>NUCLEOTIDE SEQUENCE [LARGE SCALE GENOMIC DNA]</scope>
    <source>
        <strain evidence="8">DSM 14523 / JCM 11388 / NBRC 100420 / UNI-1</strain>
    </source>
</reference>
<dbReference type="InterPro" id="IPR017900">
    <property type="entry name" value="4Fe4S_Fe_S_CS"/>
</dbReference>
<evidence type="ECO:0000256" key="1">
    <source>
        <dbReference type="ARBA" id="ARBA00001966"/>
    </source>
</evidence>
<dbReference type="PROSITE" id="PS00198">
    <property type="entry name" value="4FE4S_FER_1"/>
    <property type="match status" value="2"/>
</dbReference>
<gene>
    <name evidence="7" type="ordered locus">ANT_30700</name>
</gene>
<keyword evidence="3" id="KW-0479">Metal-binding</keyword>
<dbReference type="Pfam" id="PF12838">
    <property type="entry name" value="Fer4_7"/>
    <property type="match status" value="1"/>
</dbReference>
<dbReference type="PANTHER" id="PTHR24960:SF79">
    <property type="entry name" value="PHOTOSYSTEM I IRON-SULFUR CENTER"/>
    <property type="match status" value="1"/>
</dbReference>
<dbReference type="EMBL" id="AP012029">
    <property type="protein sequence ID" value="BAJ65096.1"/>
    <property type="molecule type" value="Genomic_DNA"/>
</dbReference>
<dbReference type="STRING" id="926569.ANT_30700"/>
<feature type="domain" description="4Fe-4S ferredoxin-type" evidence="6">
    <location>
        <begin position="30"/>
        <end position="57"/>
    </location>
</feature>
<evidence type="ECO:0000313" key="7">
    <source>
        <dbReference type="EMBL" id="BAJ65096.1"/>
    </source>
</evidence>
<feature type="domain" description="4Fe-4S ferredoxin-type" evidence="6">
    <location>
        <begin position="1"/>
        <end position="29"/>
    </location>
</feature>
<dbReference type="Gene3D" id="3.30.70.20">
    <property type="match status" value="1"/>
</dbReference>
<keyword evidence="4" id="KW-0408">Iron</keyword>
<dbReference type="Proteomes" id="UP000008922">
    <property type="component" value="Chromosome"/>
</dbReference>
<protein>
    <submittedName>
        <fullName evidence="7">Ferredoxin</fullName>
    </submittedName>
</protein>
<dbReference type="RefSeq" id="WP_013561437.1">
    <property type="nucleotide sequence ID" value="NC_014960.1"/>
</dbReference>
<comment type="cofactor">
    <cofactor evidence="1">
        <name>[4Fe-4S] cluster</name>
        <dbReference type="ChEBI" id="CHEBI:49883"/>
    </cofactor>
</comment>
<dbReference type="PANTHER" id="PTHR24960">
    <property type="entry name" value="PHOTOSYSTEM I IRON-SULFUR CENTER-RELATED"/>
    <property type="match status" value="1"/>
</dbReference>
<proteinExistence type="predicted"/>
<dbReference type="GO" id="GO:0046872">
    <property type="term" value="F:metal ion binding"/>
    <property type="evidence" value="ECO:0007669"/>
    <property type="project" value="UniProtKB-KW"/>
</dbReference>
<keyword evidence="2" id="KW-0004">4Fe-4S</keyword>
<accession>E8N2U6</accession>
<organism evidence="7 8">
    <name type="scientific">Anaerolinea thermophila (strain DSM 14523 / JCM 11388 / NBRC 100420 / UNI-1)</name>
    <dbReference type="NCBI Taxonomy" id="926569"/>
    <lineage>
        <taxon>Bacteria</taxon>
        <taxon>Bacillati</taxon>
        <taxon>Chloroflexota</taxon>
        <taxon>Anaerolineae</taxon>
        <taxon>Anaerolineales</taxon>
        <taxon>Anaerolineaceae</taxon>
        <taxon>Anaerolinea</taxon>
    </lineage>
</organism>
<name>E8N2U6_ANATU</name>
<evidence type="ECO:0000256" key="4">
    <source>
        <dbReference type="ARBA" id="ARBA00023004"/>
    </source>
</evidence>
<dbReference type="InterPro" id="IPR050157">
    <property type="entry name" value="PSI_iron-sulfur_center"/>
</dbReference>
<dbReference type="PROSITE" id="PS51379">
    <property type="entry name" value="4FE4S_FER_2"/>
    <property type="match status" value="2"/>
</dbReference>
<dbReference type="GO" id="GO:0051539">
    <property type="term" value="F:4 iron, 4 sulfur cluster binding"/>
    <property type="evidence" value="ECO:0007669"/>
    <property type="project" value="UniProtKB-KW"/>
</dbReference>
<sequence length="57" mass="6053">MTHVISKDDCIQCGACETECPEGAIYMDGEYYVVDEAKCKDCGSCVDVCPTGAIGPK</sequence>
<evidence type="ECO:0000313" key="8">
    <source>
        <dbReference type="Proteomes" id="UP000008922"/>
    </source>
</evidence>
<evidence type="ECO:0000259" key="6">
    <source>
        <dbReference type="PROSITE" id="PS51379"/>
    </source>
</evidence>